<evidence type="ECO:0000256" key="3">
    <source>
        <dbReference type="ARBA" id="ARBA00023237"/>
    </source>
</evidence>
<evidence type="ECO:0000256" key="1">
    <source>
        <dbReference type="ARBA" id="ARBA00004442"/>
    </source>
</evidence>
<evidence type="ECO:0000313" key="5">
    <source>
        <dbReference type="EMBL" id="KID56188.1"/>
    </source>
</evidence>
<gene>
    <name evidence="5" type="ORF">JF50_18100</name>
</gene>
<organism evidence="5 6">
    <name type="scientific">Pseudoalteromonas luteoviolacea</name>
    <dbReference type="NCBI Taxonomy" id="43657"/>
    <lineage>
        <taxon>Bacteria</taxon>
        <taxon>Pseudomonadati</taxon>
        <taxon>Pseudomonadota</taxon>
        <taxon>Gammaproteobacteria</taxon>
        <taxon>Alteromonadales</taxon>
        <taxon>Pseudoalteromonadaceae</taxon>
        <taxon>Pseudoalteromonas</taxon>
    </lineage>
</organism>
<keyword evidence="3" id="KW-0998">Cell outer membrane</keyword>
<dbReference type="RefSeq" id="WP_039610762.1">
    <property type="nucleotide sequence ID" value="NZ_JWIC01000007.1"/>
</dbReference>
<feature type="signal peptide" evidence="4">
    <location>
        <begin position="1"/>
        <end position="19"/>
    </location>
</feature>
<dbReference type="InterPro" id="IPR036942">
    <property type="entry name" value="Beta-barrel_TonB_sf"/>
</dbReference>
<comment type="subcellular location">
    <subcellularLocation>
        <location evidence="1">Cell outer membrane</location>
    </subcellularLocation>
</comment>
<feature type="chain" id="PRO_5002135564" description="Porin" evidence="4">
    <location>
        <begin position="20"/>
        <end position="232"/>
    </location>
</feature>
<accession>A0A0C1MNT2</accession>
<evidence type="ECO:0000313" key="6">
    <source>
        <dbReference type="Proteomes" id="UP000031327"/>
    </source>
</evidence>
<dbReference type="OrthoDB" id="6315329at2"/>
<dbReference type="SUPFAM" id="SSF56935">
    <property type="entry name" value="Porins"/>
    <property type="match status" value="1"/>
</dbReference>
<dbReference type="EMBL" id="JWIC01000007">
    <property type="protein sequence ID" value="KID56188.1"/>
    <property type="molecule type" value="Genomic_DNA"/>
</dbReference>
<evidence type="ECO:0008006" key="7">
    <source>
        <dbReference type="Google" id="ProtNLM"/>
    </source>
</evidence>
<evidence type="ECO:0000256" key="2">
    <source>
        <dbReference type="ARBA" id="ARBA00023136"/>
    </source>
</evidence>
<comment type="caution">
    <text evidence="5">The sequence shown here is derived from an EMBL/GenBank/DDBJ whole genome shotgun (WGS) entry which is preliminary data.</text>
</comment>
<keyword evidence="4" id="KW-0732">Signal</keyword>
<evidence type="ECO:0000256" key="4">
    <source>
        <dbReference type="SAM" id="SignalP"/>
    </source>
</evidence>
<keyword evidence="2" id="KW-0472">Membrane</keyword>
<dbReference type="Gene3D" id="2.40.170.20">
    <property type="entry name" value="TonB-dependent receptor, beta-barrel domain"/>
    <property type="match status" value="1"/>
</dbReference>
<dbReference type="GO" id="GO:0009279">
    <property type="term" value="C:cell outer membrane"/>
    <property type="evidence" value="ECO:0007669"/>
    <property type="project" value="UniProtKB-SubCell"/>
</dbReference>
<sequence>MKLIPLALSAAFLSTTVHANDHFNFDYIGAGHAKFKMEVLDTDVSLKGYAIEGSNQVNENWVISAQYLKTSDEHSFNTVNEAANTVALHTFDQDVNATQWNVNAAYLVDLEENALLEFKSSIGRIDYNEKMLSYERVVDTHADHTYGDLLQYSAEAHTSVFGFDANYHINLHGNFTAIVGLGYQHLKDAQEKNELAIKFELQYEITDSLSLSARYQNADVYENHFVTLRYNF</sequence>
<proteinExistence type="predicted"/>
<name>A0A0C1MNT2_9GAMM</name>
<reference evidence="5 6" key="1">
    <citation type="submission" date="2014-12" db="EMBL/GenBank/DDBJ databases">
        <title>Draft Genome Sequence of Pseudoalteromonas luteoviolacea HI1.</title>
        <authorList>
            <person name="Asahina A.Y."/>
            <person name="Hadfield M.G."/>
        </authorList>
    </citation>
    <scope>NUCLEOTIDE SEQUENCE [LARGE SCALE GENOMIC DNA]</scope>
    <source>
        <strain evidence="5 6">HI1</strain>
    </source>
</reference>
<protein>
    <recommendedName>
        <fullName evidence="7">Porin</fullName>
    </recommendedName>
</protein>
<dbReference type="AlphaFoldDB" id="A0A0C1MNT2"/>
<dbReference type="Proteomes" id="UP000031327">
    <property type="component" value="Unassembled WGS sequence"/>
</dbReference>